<dbReference type="Proteomes" id="UP001359485">
    <property type="component" value="Unassembled WGS sequence"/>
</dbReference>
<proteinExistence type="predicted"/>
<sequence length="93" mass="10869">MTESFLTFVRKILNREIKITDPYYKQGEEEAEERNTTTKQIKHESQIEESRQKTQKNEKRCTTKCARIMKRSPHLSNVEPEVSDSPVATVLEA</sequence>
<reference evidence="2 3" key="1">
    <citation type="submission" date="2023-09" db="EMBL/GenBank/DDBJ databases">
        <title>Genomes of two closely related lineages of the louse Polyplax serrata with different host specificities.</title>
        <authorList>
            <person name="Martinu J."/>
            <person name="Tarabai H."/>
            <person name="Stefka J."/>
            <person name="Hypsa V."/>
        </authorList>
    </citation>
    <scope>NUCLEOTIDE SEQUENCE [LARGE SCALE GENOMIC DNA]</scope>
    <source>
        <strain evidence="2">98ZLc_SE</strain>
    </source>
</reference>
<evidence type="ECO:0000313" key="3">
    <source>
        <dbReference type="Proteomes" id="UP001359485"/>
    </source>
</evidence>
<dbReference type="EMBL" id="JAWJWF010000005">
    <property type="protein sequence ID" value="KAK6632435.1"/>
    <property type="molecule type" value="Genomic_DNA"/>
</dbReference>
<name>A0ABR1B0S1_POLSC</name>
<comment type="caution">
    <text evidence="2">The sequence shown here is derived from an EMBL/GenBank/DDBJ whole genome shotgun (WGS) entry which is preliminary data.</text>
</comment>
<organism evidence="2 3">
    <name type="scientific">Polyplax serrata</name>
    <name type="common">Common mouse louse</name>
    <dbReference type="NCBI Taxonomy" id="468196"/>
    <lineage>
        <taxon>Eukaryota</taxon>
        <taxon>Metazoa</taxon>
        <taxon>Ecdysozoa</taxon>
        <taxon>Arthropoda</taxon>
        <taxon>Hexapoda</taxon>
        <taxon>Insecta</taxon>
        <taxon>Pterygota</taxon>
        <taxon>Neoptera</taxon>
        <taxon>Paraneoptera</taxon>
        <taxon>Psocodea</taxon>
        <taxon>Troctomorpha</taxon>
        <taxon>Phthiraptera</taxon>
        <taxon>Anoplura</taxon>
        <taxon>Polyplacidae</taxon>
        <taxon>Polyplax</taxon>
    </lineage>
</organism>
<keyword evidence="3" id="KW-1185">Reference proteome</keyword>
<feature type="compositionally biased region" description="Basic and acidic residues" evidence="1">
    <location>
        <begin position="33"/>
        <end position="61"/>
    </location>
</feature>
<protein>
    <submittedName>
        <fullName evidence="2">Uncharacterized protein</fullName>
    </submittedName>
</protein>
<evidence type="ECO:0000313" key="2">
    <source>
        <dbReference type="EMBL" id="KAK6632435.1"/>
    </source>
</evidence>
<evidence type="ECO:0000256" key="1">
    <source>
        <dbReference type="SAM" id="MobiDB-lite"/>
    </source>
</evidence>
<gene>
    <name evidence="2" type="ORF">RUM44_007477</name>
</gene>
<feature type="region of interest" description="Disordered" evidence="1">
    <location>
        <begin position="25"/>
        <end position="93"/>
    </location>
</feature>
<accession>A0ABR1B0S1</accession>